<proteinExistence type="predicted"/>
<accession>A0A397VRY3</accession>
<dbReference type="EMBL" id="QKWP01000213">
    <property type="protein sequence ID" value="RIB24501.1"/>
    <property type="molecule type" value="Genomic_DNA"/>
</dbReference>
<feature type="compositionally biased region" description="Basic and acidic residues" evidence="1">
    <location>
        <begin position="77"/>
        <end position="87"/>
    </location>
</feature>
<feature type="compositionally biased region" description="Basic and acidic residues" evidence="1">
    <location>
        <begin position="11"/>
        <end position="54"/>
    </location>
</feature>
<name>A0A397VRY3_9GLOM</name>
<protein>
    <submittedName>
        <fullName evidence="2">Uncharacterized protein</fullName>
    </submittedName>
</protein>
<sequence length="87" mass="10026">MKNSWKNLSKNNKEETLKTDEDPQKNDKNAEEEPTKELAGKLLRNGEEHPRETTKNLPPKPTNLPKELAKTTKKIHKLNEKPTESPK</sequence>
<feature type="compositionally biased region" description="Low complexity" evidence="1">
    <location>
        <begin position="1"/>
        <end position="10"/>
    </location>
</feature>
<evidence type="ECO:0000256" key="1">
    <source>
        <dbReference type="SAM" id="MobiDB-lite"/>
    </source>
</evidence>
<keyword evidence="3" id="KW-1185">Reference proteome</keyword>
<evidence type="ECO:0000313" key="2">
    <source>
        <dbReference type="EMBL" id="RIB24501.1"/>
    </source>
</evidence>
<reference evidence="2 3" key="1">
    <citation type="submission" date="2018-06" db="EMBL/GenBank/DDBJ databases">
        <title>Comparative genomics reveals the genomic features of Rhizophagus irregularis, R. cerebriforme, R. diaphanum and Gigaspora rosea, and their symbiotic lifestyle signature.</title>
        <authorList>
            <person name="Morin E."/>
            <person name="San Clemente H."/>
            <person name="Chen E.C.H."/>
            <person name="De La Providencia I."/>
            <person name="Hainaut M."/>
            <person name="Kuo A."/>
            <person name="Kohler A."/>
            <person name="Murat C."/>
            <person name="Tang N."/>
            <person name="Roy S."/>
            <person name="Loubradou J."/>
            <person name="Henrissat B."/>
            <person name="Grigoriev I.V."/>
            <person name="Corradi N."/>
            <person name="Roux C."/>
            <person name="Martin F.M."/>
        </authorList>
    </citation>
    <scope>NUCLEOTIDE SEQUENCE [LARGE SCALE GENOMIC DNA]</scope>
    <source>
        <strain evidence="2 3">DAOM 194757</strain>
    </source>
</reference>
<dbReference type="AlphaFoldDB" id="A0A397VRY3"/>
<comment type="caution">
    <text evidence="2">The sequence shown here is derived from an EMBL/GenBank/DDBJ whole genome shotgun (WGS) entry which is preliminary data.</text>
</comment>
<evidence type="ECO:0000313" key="3">
    <source>
        <dbReference type="Proteomes" id="UP000266673"/>
    </source>
</evidence>
<feature type="region of interest" description="Disordered" evidence="1">
    <location>
        <begin position="1"/>
        <end position="87"/>
    </location>
</feature>
<gene>
    <name evidence="2" type="ORF">C2G38_2168344</name>
</gene>
<organism evidence="2 3">
    <name type="scientific">Gigaspora rosea</name>
    <dbReference type="NCBI Taxonomy" id="44941"/>
    <lineage>
        <taxon>Eukaryota</taxon>
        <taxon>Fungi</taxon>
        <taxon>Fungi incertae sedis</taxon>
        <taxon>Mucoromycota</taxon>
        <taxon>Glomeromycotina</taxon>
        <taxon>Glomeromycetes</taxon>
        <taxon>Diversisporales</taxon>
        <taxon>Gigasporaceae</taxon>
        <taxon>Gigaspora</taxon>
    </lineage>
</organism>
<dbReference type="Proteomes" id="UP000266673">
    <property type="component" value="Unassembled WGS sequence"/>
</dbReference>